<dbReference type="InParanoid" id="A0A1Y2LL49"/>
<dbReference type="EMBL" id="KZ107856">
    <property type="protein sequence ID" value="OSS44656.1"/>
    <property type="molecule type" value="Genomic_DNA"/>
</dbReference>
<evidence type="ECO:0000313" key="2">
    <source>
        <dbReference type="EMBL" id="OSS44656.1"/>
    </source>
</evidence>
<feature type="region of interest" description="Disordered" evidence="1">
    <location>
        <begin position="1"/>
        <end position="26"/>
    </location>
</feature>
<gene>
    <name evidence="2" type="ORF">B5807_10657</name>
</gene>
<evidence type="ECO:0000256" key="1">
    <source>
        <dbReference type="SAM" id="MobiDB-lite"/>
    </source>
</evidence>
<evidence type="ECO:0000313" key="3">
    <source>
        <dbReference type="Proteomes" id="UP000193240"/>
    </source>
</evidence>
<dbReference type="AlphaFoldDB" id="A0A1Y2LL49"/>
<keyword evidence="3" id="KW-1185">Reference proteome</keyword>
<dbReference type="Proteomes" id="UP000193240">
    <property type="component" value="Unassembled WGS sequence"/>
</dbReference>
<organism evidence="2 3">
    <name type="scientific">Epicoccum nigrum</name>
    <name type="common">Soil fungus</name>
    <name type="synonym">Epicoccum purpurascens</name>
    <dbReference type="NCBI Taxonomy" id="105696"/>
    <lineage>
        <taxon>Eukaryota</taxon>
        <taxon>Fungi</taxon>
        <taxon>Dikarya</taxon>
        <taxon>Ascomycota</taxon>
        <taxon>Pezizomycotina</taxon>
        <taxon>Dothideomycetes</taxon>
        <taxon>Pleosporomycetidae</taxon>
        <taxon>Pleosporales</taxon>
        <taxon>Pleosporineae</taxon>
        <taxon>Didymellaceae</taxon>
        <taxon>Epicoccum</taxon>
    </lineage>
</organism>
<dbReference type="OMA" id="AHNHIAN"/>
<accession>A0A1Y2LL49</accession>
<protein>
    <submittedName>
        <fullName evidence="2">Uncharacterized protein</fullName>
    </submittedName>
</protein>
<proteinExistence type="predicted"/>
<name>A0A1Y2LL49_EPING</name>
<reference evidence="2 3" key="1">
    <citation type="journal article" date="2017" name="Genome Announc.">
        <title>Genome sequence of the saprophytic ascomycete Epicoccum nigrum ICMP 19927 strain isolated from New Zealand.</title>
        <authorList>
            <person name="Fokin M."/>
            <person name="Fleetwood D."/>
            <person name="Weir B.S."/>
            <person name="Villas-Boas S.G."/>
        </authorList>
    </citation>
    <scope>NUCLEOTIDE SEQUENCE [LARGE SCALE GENOMIC DNA]</scope>
    <source>
        <strain evidence="2 3">ICMP 19927</strain>
    </source>
</reference>
<sequence>MPPKTPAPRTTTSLETQAPDMEGSPEPLEQRLYDLLSPFLEVAQEHGSNQVPLAEQSKAMVLCENLAFLIRHNQASYGKLIGVGDILVATKNWDLRTKGADGVICVGVYINGNHNYTYCLVRVVMRSLDKIIDKLAECVEPLLAPFCPGL</sequence>